<evidence type="ECO:0000313" key="3">
    <source>
        <dbReference type="Proteomes" id="UP000800082"/>
    </source>
</evidence>
<dbReference type="EMBL" id="ML978966">
    <property type="protein sequence ID" value="KAF1929268.1"/>
    <property type="molecule type" value="Genomic_DNA"/>
</dbReference>
<organism evidence="2 3">
    <name type="scientific">Didymella exigua CBS 183.55</name>
    <dbReference type="NCBI Taxonomy" id="1150837"/>
    <lineage>
        <taxon>Eukaryota</taxon>
        <taxon>Fungi</taxon>
        <taxon>Dikarya</taxon>
        <taxon>Ascomycota</taxon>
        <taxon>Pezizomycotina</taxon>
        <taxon>Dothideomycetes</taxon>
        <taxon>Pleosporomycetidae</taxon>
        <taxon>Pleosporales</taxon>
        <taxon>Pleosporineae</taxon>
        <taxon>Didymellaceae</taxon>
        <taxon>Didymella</taxon>
    </lineage>
</organism>
<keyword evidence="1" id="KW-0812">Transmembrane</keyword>
<name>A0A6A5RQ26_9PLEO</name>
<reference evidence="2" key="1">
    <citation type="journal article" date="2020" name="Stud. Mycol.">
        <title>101 Dothideomycetes genomes: a test case for predicting lifestyles and emergence of pathogens.</title>
        <authorList>
            <person name="Haridas S."/>
            <person name="Albert R."/>
            <person name="Binder M."/>
            <person name="Bloem J."/>
            <person name="Labutti K."/>
            <person name="Salamov A."/>
            <person name="Andreopoulos B."/>
            <person name="Baker S."/>
            <person name="Barry K."/>
            <person name="Bills G."/>
            <person name="Bluhm B."/>
            <person name="Cannon C."/>
            <person name="Castanera R."/>
            <person name="Culley D."/>
            <person name="Daum C."/>
            <person name="Ezra D."/>
            <person name="Gonzalez J."/>
            <person name="Henrissat B."/>
            <person name="Kuo A."/>
            <person name="Liang C."/>
            <person name="Lipzen A."/>
            <person name="Lutzoni F."/>
            <person name="Magnuson J."/>
            <person name="Mondo S."/>
            <person name="Nolan M."/>
            <person name="Ohm R."/>
            <person name="Pangilinan J."/>
            <person name="Park H.-J."/>
            <person name="Ramirez L."/>
            <person name="Alfaro M."/>
            <person name="Sun H."/>
            <person name="Tritt A."/>
            <person name="Yoshinaga Y."/>
            <person name="Zwiers L.-H."/>
            <person name="Turgeon B."/>
            <person name="Goodwin S."/>
            <person name="Spatafora J."/>
            <person name="Crous P."/>
            <person name="Grigoriev I."/>
        </authorList>
    </citation>
    <scope>NUCLEOTIDE SEQUENCE</scope>
    <source>
        <strain evidence="2">CBS 183.55</strain>
    </source>
</reference>
<keyword evidence="3" id="KW-1185">Reference proteome</keyword>
<dbReference type="Proteomes" id="UP000800082">
    <property type="component" value="Unassembled WGS sequence"/>
</dbReference>
<dbReference type="GeneID" id="54345065"/>
<evidence type="ECO:0000256" key="1">
    <source>
        <dbReference type="SAM" id="Phobius"/>
    </source>
</evidence>
<keyword evidence="1" id="KW-1133">Transmembrane helix</keyword>
<dbReference type="RefSeq" id="XP_033449516.1">
    <property type="nucleotide sequence ID" value="XM_033587419.1"/>
</dbReference>
<protein>
    <submittedName>
        <fullName evidence="2">Uncharacterized protein</fullName>
    </submittedName>
</protein>
<feature type="transmembrane region" description="Helical" evidence="1">
    <location>
        <begin position="92"/>
        <end position="112"/>
    </location>
</feature>
<sequence length="190" mass="21045">MSPKETNSTSITIYTQQVQDGLDHILIVYTPCLRCNNSTNCLRIVQLQIYNMVNTVALLFISQILSHSHGLPTTKSTHDNIEHASKGWSTEAIIAVVGVLVAMICCVISLVWPRRWRLIGSRTTCNTGKLIAIHKAGKNSSTQCLKQNSDHPYKYPEIHRIIVGHLQDGIIDALSTLNMAKSGHDDTVLT</sequence>
<proteinExistence type="predicted"/>
<accession>A0A6A5RQ26</accession>
<gene>
    <name evidence="2" type="ORF">M421DRAFT_135433</name>
</gene>
<dbReference type="AlphaFoldDB" id="A0A6A5RQ26"/>
<evidence type="ECO:0000313" key="2">
    <source>
        <dbReference type="EMBL" id="KAF1929268.1"/>
    </source>
</evidence>
<dbReference type="OrthoDB" id="10627598at2759"/>
<keyword evidence="1" id="KW-0472">Membrane</keyword>